<dbReference type="AlphaFoldDB" id="A0A8B8K435"/>
<feature type="compositionally biased region" description="Basic residues" evidence="2">
    <location>
        <begin position="167"/>
        <end position="177"/>
    </location>
</feature>
<dbReference type="PROSITE" id="PS50157">
    <property type="entry name" value="ZINC_FINGER_C2H2_2"/>
    <property type="match status" value="4"/>
</dbReference>
<feature type="domain" description="C2H2-type" evidence="3">
    <location>
        <begin position="99"/>
        <end position="126"/>
    </location>
</feature>
<evidence type="ECO:0000256" key="1">
    <source>
        <dbReference type="PROSITE-ProRule" id="PRU00042"/>
    </source>
</evidence>
<dbReference type="RefSeq" id="XP_027338411.1">
    <property type="nucleotide sequence ID" value="XM_027482610.1"/>
</dbReference>
<protein>
    <submittedName>
        <fullName evidence="5">Uncharacterized protein LOC113852386</fullName>
    </submittedName>
</protein>
<feature type="domain" description="C2H2-type" evidence="3">
    <location>
        <begin position="474"/>
        <end position="496"/>
    </location>
</feature>
<dbReference type="SMART" id="SM00355">
    <property type="entry name" value="ZnF_C2H2"/>
    <property type="match status" value="4"/>
</dbReference>
<evidence type="ECO:0000313" key="4">
    <source>
        <dbReference type="Proteomes" id="UP000694853"/>
    </source>
</evidence>
<dbReference type="Gene3D" id="3.30.160.60">
    <property type="entry name" value="Classic Zinc Finger"/>
    <property type="match status" value="1"/>
</dbReference>
<dbReference type="SUPFAM" id="SSF57667">
    <property type="entry name" value="beta-beta-alpha zinc fingers"/>
    <property type="match status" value="1"/>
</dbReference>
<dbReference type="GO" id="GO:0008270">
    <property type="term" value="F:zinc ion binding"/>
    <property type="evidence" value="ECO:0007669"/>
    <property type="project" value="UniProtKB-KW"/>
</dbReference>
<dbReference type="Pfam" id="PF13912">
    <property type="entry name" value="zf-C2H2_6"/>
    <property type="match status" value="4"/>
</dbReference>
<reference evidence="4" key="1">
    <citation type="journal article" date="2019" name="Toxins">
        <title>Detection of Abrin-Like and Prepropulchellin-Like Toxin Genes and Transcripts Using Whole Genome Sequencing and Full-Length Transcript Sequencing of Abrus precatorius.</title>
        <authorList>
            <person name="Hovde B.T."/>
            <person name="Daligault H.E."/>
            <person name="Hanschen E.R."/>
            <person name="Kunde Y.A."/>
            <person name="Johnson M.B."/>
            <person name="Starkenburg S.R."/>
            <person name="Johnson S.L."/>
        </authorList>
    </citation>
    <scope>NUCLEOTIDE SEQUENCE [LARGE SCALE GENOMIC DNA]</scope>
</reference>
<dbReference type="InterPro" id="IPR036236">
    <property type="entry name" value="Znf_C2H2_sf"/>
</dbReference>
<accession>A0A8B8K435</accession>
<feature type="domain" description="C2H2-type" evidence="3">
    <location>
        <begin position="378"/>
        <end position="405"/>
    </location>
</feature>
<dbReference type="PANTHER" id="PTHR46869">
    <property type="entry name" value="C2H2-LIKE ZINC FINGER PROTEIN"/>
    <property type="match status" value="1"/>
</dbReference>
<evidence type="ECO:0000313" key="5">
    <source>
        <dbReference type="RefSeq" id="XP_027338411.1"/>
    </source>
</evidence>
<dbReference type="Proteomes" id="UP000694853">
    <property type="component" value="Unplaced"/>
</dbReference>
<dbReference type="PROSITE" id="PS00028">
    <property type="entry name" value="ZINC_FINGER_C2H2_1"/>
    <property type="match status" value="4"/>
</dbReference>
<proteinExistence type="predicted"/>
<dbReference type="InterPro" id="IPR013087">
    <property type="entry name" value="Znf_C2H2_type"/>
</dbReference>
<keyword evidence="1" id="KW-0479">Metal-binding</keyword>
<gene>
    <name evidence="5" type="primary">LOC113852386</name>
</gene>
<feature type="domain" description="C2H2-type" evidence="3">
    <location>
        <begin position="13"/>
        <end position="40"/>
    </location>
</feature>
<dbReference type="GeneID" id="113852386"/>
<evidence type="ECO:0000256" key="2">
    <source>
        <dbReference type="SAM" id="MobiDB-lite"/>
    </source>
</evidence>
<keyword evidence="4" id="KW-1185">Reference proteome</keyword>
<dbReference type="OrthoDB" id="9451254at2759"/>
<dbReference type="KEGG" id="aprc:113852386"/>
<keyword evidence="1" id="KW-0862">Zinc</keyword>
<keyword evidence="1" id="KW-0863">Zinc-finger</keyword>
<dbReference type="PANTHER" id="PTHR46869:SF6">
    <property type="entry name" value="C2H2-TYPE DOMAIN-CONTAINING PROTEIN"/>
    <property type="match status" value="1"/>
</dbReference>
<name>A0A8B8K435_ABRPR</name>
<feature type="region of interest" description="Disordered" evidence="2">
    <location>
        <begin position="156"/>
        <end position="183"/>
    </location>
</feature>
<sequence>MINPMEEDQEVKHVCKFCSKSFPCGRSLGGHMRSHVTNASTENEEKVSAPTIRKLSSFNSNGGDTCEAGVNNGGYGLRENPKKTWRFTDSSEDTAVLDKFCKECGKGFHSWKALFGHMKCHSDRERVTQNNTFLDDQDSWTNNNNNGSHKMVLELESQSENEASAPNRRRRSKRRRTRYMDPSTSSISFVSEAEQEQEEVAMSLMMLSRDLSPWCGLNSVAESSGNNSMHFELEGPSLVPKVEGKRVISSGSEMAKKVTKPRDMKWEFGNSAASNLNSKGKKSSELLATECPENGFGVNKTKDIGNEFIRNGKDKKPELELDSQFEFEDNGTEFSNSKYTSIKAKLLDSEMKSSSLKSWANKTSEAEFSKSSHKRGKFECTTCNKIFQSYQALGGHRASHKKIKGCFASKNASSENSTELEADLSPDPTTESKLMKNNNTIDNNENVEEHEMVTTIGFDNEEDTVRGSKKSKGHECPICLKVFPSGQALGGHKRSHLAGGSESTRNCQSQTIVLEEATPEIRDFFDLNLPASTEEDSNSHNHAEPYRTWWVVGGNNKQEALVGLMSN</sequence>
<reference evidence="5" key="2">
    <citation type="submission" date="2025-08" db="UniProtKB">
        <authorList>
            <consortium name="RefSeq"/>
        </authorList>
    </citation>
    <scope>IDENTIFICATION</scope>
    <source>
        <tissue evidence="5">Young leaves</tissue>
    </source>
</reference>
<evidence type="ECO:0000259" key="3">
    <source>
        <dbReference type="PROSITE" id="PS50157"/>
    </source>
</evidence>
<organism evidence="4 5">
    <name type="scientific">Abrus precatorius</name>
    <name type="common">Indian licorice</name>
    <name type="synonym">Glycine abrus</name>
    <dbReference type="NCBI Taxonomy" id="3816"/>
    <lineage>
        <taxon>Eukaryota</taxon>
        <taxon>Viridiplantae</taxon>
        <taxon>Streptophyta</taxon>
        <taxon>Embryophyta</taxon>
        <taxon>Tracheophyta</taxon>
        <taxon>Spermatophyta</taxon>
        <taxon>Magnoliopsida</taxon>
        <taxon>eudicotyledons</taxon>
        <taxon>Gunneridae</taxon>
        <taxon>Pentapetalae</taxon>
        <taxon>rosids</taxon>
        <taxon>fabids</taxon>
        <taxon>Fabales</taxon>
        <taxon>Fabaceae</taxon>
        <taxon>Papilionoideae</taxon>
        <taxon>50 kb inversion clade</taxon>
        <taxon>NPAAA clade</taxon>
        <taxon>indigoferoid/millettioid clade</taxon>
        <taxon>Abreae</taxon>
        <taxon>Abrus</taxon>
    </lineage>
</organism>